<accession>A0A1Y2H9V5</accession>
<evidence type="ECO:0000256" key="6">
    <source>
        <dbReference type="ARBA" id="ARBA00022989"/>
    </source>
</evidence>
<feature type="transmembrane region" description="Helical" evidence="9">
    <location>
        <begin position="593"/>
        <end position="619"/>
    </location>
</feature>
<reference evidence="11 12" key="1">
    <citation type="submission" date="2016-07" db="EMBL/GenBank/DDBJ databases">
        <title>Pervasive Adenine N6-methylation of Active Genes in Fungi.</title>
        <authorList>
            <consortium name="DOE Joint Genome Institute"/>
            <person name="Mondo S.J."/>
            <person name="Dannebaum R.O."/>
            <person name="Kuo R.C."/>
            <person name="Labutti K."/>
            <person name="Haridas S."/>
            <person name="Kuo A."/>
            <person name="Salamov A."/>
            <person name="Ahrendt S.R."/>
            <person name="Lipzen A."/>
            <person name="Sullivan W."/>
            <person name="Andreopoulos W.B."/>
            <person name="Clum A."/>
            <person name="Lindquist E."/>
            <person name="Daum C."/>
            <person name="Ramamoorthy G.K."/>
            <person name="Gryganskyi A."/>
            <person name="Culley D."/>
            <person name="Magnuson J.K."/>
            <person name="James T.Y."/>
            <person name="O'Malley M.A."/>
            <person name="Stajich J.E."/>
            <person name="Spatafora J.W."/>
            <person name="Visel A."/>
            <person name="Grigoriev I.V."/>
        </authorList>
    </citation>
    <scope>NUCLEOTIDE SEQUENCE [LARGE SCALE GENOMIC DNA]</scope>
    <source>
        <strain evidence="11 12">PL171</strain>
    </source>
</reference>
<feature type="transmembrane region" description="Helical" evidence="9">
    <location>
        <begin position="831"/>
        <end position="851"/>
    </location>
</feature>
<keyword evidence="4 9" id="KW-0812">Transmembrane</keyword>
<evidence type="ECO:0000256" key="2">
    <source>
        <dbReference type="ARBA" id="ARBA00009904"/>
    </source>
</evidence>
<dbReference type="InterPro" id="IPR002490">
    <property type="entry name" value="V-ATPase_116kDa_su"/>
</dbReference>
<proteinExistence type="inferred from homology"/>
<feature type="transmembrane region" description="Helical" evidence="9">
    <location>
        <begin position="563"/>
        <end position="581"/>
    </location>
</feature>
<dbReference type="OrthoDB" id="10264220at2759"/>
<keyword evidence="3 9" id="KW-0813">Transport</keyword>
<dbReference type="GO" id="GO:0000329">
    <property type="term" value="C:fungal-type vacuole membrane"/>
    <property type="evidence" value="ECO:0007669"/>
    <property type="project" value="TreeGrafter"/>
</dbReference>
<evidence type="ECO:0000313" key="11">
    <source>
        <dbReference type="EMBL" id="ORZ30711.1"/>
    </source>
</evidence>
<dbReference type="PIRSF" id="PIRSF001293">
    <property type="entry name" value="ATP6V0A1"/>
    <property type="match status" value="1"/>
</dbReference>
<evidence type="ECO:0000256" key="5">
    <source>
        <dbReference type="ARBA" id="ARBA00022781"/>
    </source>
</evidence>
<evidence type="ECO:0000256" key="7">
    <source>
        <dbReference type="ARBA" id="ARBA00023065"/>
    </source>
</evidence>
<sequence>MASALLPTTTGTAGGNAAAAPDYSTTYFRSEPMSLIQLYIPSDIALATVSELGEVGLVQFRDLNPTVTAFQRTYVREIRRLDEMDRRLRYLVAQAEKANVTVNQFAAPGIAGGTTNYARRQQDIDELDLLLGESEARIVQMNNSQTTFNKKFLELTEMGHVLRETAGFFDDAEQHREEITGADEDSMPITADVEAGALGGGVTTHLGFVAGVIERRKLPAFERILWRALRGNLYLKSAEIHEVIVDPVTDESMHKNVFAIFAHGRETLDKIRRLSESLGATLYPVDANSEKRRADAAEVRQRLDDLNQVLFNTNATKRHELGKLADMVGAWRVMIAKEKAVYHTMNLFASDANGGGKTLVAEGWCPTEAIPQIQQALTVAKEATRGVIPSILNVLRTARVPPTYHKRNKLTSGFQEIIDAYGIARYREVNPALFSVITFPFLFAVMFGDFGHGILLLAFAVWMCAKEDSLRAKAKNSEMFGMVYGGRYMLLLMGIFSVFTGLIYNDAFSRMMSIFPSGWKYVEDKAAGQLVGQKVGTYPFGVDWAWQLAENKLLFTNSYKMKMSIVLGVIHMTFATFLSLANHLHYKKQINVWCMFVPQVLFMQAIFGYLVVCIVYKWAVNWNAPGAGSPPGLLNMLIFMFLQPGQVKPSEQLYSGQGTVQVALVLIALVCVPWMLCIKPYLLKKAHDRTVAQGYGVLAHNAHEEEQTPALAGGASTHPTLASDHTNTGSSAALVPNAGTIEAGHGAGAPADAHGGGGGGHGHDDGPFDFGSIVIDQVIHTIEYCLGCISNTASYLRLWALSLAHAQLSEVLWDMTLASVFKMTNPVLQPIFLVVIFPMFMGGTVFILLGMEGLSAFLHALRLHWVEFNNKFYEGSGHKFVPFAFKDVLED</sequence>
<organism evidence="11 12">
    <name type="scientific">Catenaria anguillulae PL171</name>
    <dbReference type="NCBI Taxonomy" id="765915"/>
    <lineage>
        <taxon>Eukaryota</taxon>
        <taxon>Fungi</taxon>
        <taxon>Fungi incertae sedis</taxon>
        <taxon>Blastocladiomycota</taxon>
        <taxon>Blastocladiomycetes</taxon>
        <taxon>Blastocladiales</taxon>
        <taxon>Catenariaceae</taxon>
        <taxon>Catenaria</taxon>
    </lineage>
</organism>
<keyword evidence="5 9" id="KW-0375">Hydrogen ion transport</keyword>
<keyword evidence="8 9" id="KW-0472">Membrane</keyword>
<evidence type="ECO:0000256" key="4">
    <source>
        <dbReference type="ARBA" id="ARBA00022692"/>
    </source>
</evidence>
<keyword evidence="6 9" id="KW-1133">Transmembrane helix</keyword>
<dbReference type="PANTHER" id="PTHR11629">
    <property type="entry name" value="VACUOLAR PROTON ATPASES"/>
    <property type="match status" value="1"/>
</dbReference>
<dbReference type="AlphaFoldDB" id="A0A1Y2H9V5"/>
<comment type="similarity">
    <text evidence="2 9">Belongs to the V-ATPase 116 kDa subunit family.</text>
</comment>
<dbReference type="EMBL" id="MCFL01000076">
    <property type="protein sequence ID" value="ORZ30711.1"/>
    <property type="molecule type" value="Genomic_DNA"/>
</dbReference>
<dbReference type="GO" id="GO:0000220">
    <property type="term" value="C:vacuolar proton-transporting V-type ATPase, V0 domain"/>
    <property type="evidence" value="ECO:0007669"/>
    <property type="project" value="InterPro"/>
</dbReference>
<gene>
    <name evidence="11" type="ORF">BCR44DRAFT_133781</name>
</gene>
<comment type="caution">
    <text evidence="11">The sequence shown here is derived from an EMBL/GenBank/DDBJ whole genome shotgun (WGS) entry which is preliminary data.</text>
</comment>
<evidence type="ECO:0000256" key="9">
    <source>
        <dbReference type="RuleBase" id="RU361189"/>
    </source>
</evidence>
<name>A0A1Y2H9V5_9FUNG</name>
<dbReference type="InterPro" id="IPR026028">
    <property type="entry name" value="V-type_ATPase_116kDa_su_euka"/>
</dbReference>
<evidence type="ECO:0000313" key="12">
    <source>
        <dbReference type="Proteomes" id="UP000193411"/>
    </source>
</evidence>
<dbReference type="STRING" id="765915.A0A1Y2H9V5"/>
<feature type="transmembrane region" description="Helical" evidence="9">
    <location>
        <begin position="658"/>
        <end position="677"/>
    </location>
</feature>
<keyword evidence="7 9" id="KW-0406">Ion transport</keyword>
<dbReference type="GO" id="GO:0051117">
    <property type="term" value="F:ATPase binding"/>
    <property type="evidence" value="ECO:0007669"/>
    <property type="project" value="TreeGrafter"/>
</dbReference>
<evidence type="ECO:0000256" key="3">
    <source>
        <dbReference type="ARBA" id="ARBA00022448"/>
    </source>
</evidence>
<dbReference type="Pfam" id="PF01496">
    <property type="entry name" value="V_ATPase_I"/>
    <property type="match status" value="1"/>
</dbReference>
<feature type="compositionally biased region" description="Polar residues" evidence="10">
    <location>
        <begin position="717"/>
        <end position="729"/>
    </location>
</feature>
<dbReference type="PANTHER" id="PTHR11629:SF63">
    <property type="entry name" value="V-TYPE PROTON ATPASE SUBUNIT A"/>
    <property type="match status" value="1"/>
</dbReference>
<protein>
    <recommendedName>
        <fullName evidence="9">V-type proton ATPase subunit a</fullName>
    </recommendedName>
</protein>
<keyword evidence="12" id="KW-1185">Reference proteome</keyword>
<evidence type="ECO:0000256" key="10">
    <source>
        <dbReference type="SAM" id="MobiDB-lite"/>
    </source>
</evidence>
<feature type="transmembrane region" description="Helical" evidence="9">
    <location>
        <begin position="486"/>
        <end position="504"/>
    </location>
</feature>
<feature type="transmembrane region" description="Helical" evidence="9">
    <location>
        <begin position="441"/>
        <end position="465"/>
    </location>
</feature>
<dbReference type="GO" id="GO:0046961">
    <property type="term" value="F:proton-transporting ATPase activity, rotational mechanism"/>
    <property type="evidence" value="ECO:0007669"/>
    <property type="project" value="InterPro"/>
</dbReference>
<dbReference type="GO" id="GO:0007035">
    <property type="term" value="P:vacuolar acidification"/>
    <property type="evidence" value="ECO:0007669"/>
    <property type="project" value="TreeGrafter"/>
</dbReference>
<feature type="region of interest" description="Disordered" evidence="10">
    <location>
        <begin position="709"/>
        <end position="729"/>
    </location>
</feature>
<dbReference type="Proteomes" id="UP000193411">
    <property type="component" value="Unassembled WGS sequence"/>
</dbReference>
<comment type="subcellular location">
    <subcellularLocation>
        <location evidence="1">Membrane</location>
        <topology evidence="1">Multi-pass membrane protein</topology>
    </subcellularLocation>
</comment>
<comment type="function">
    <text evidence="9">Essential component of the vacuolar proton pump (V-ATPase), a multimeric enzyme that catalyzes the translocation of protons across the membranes. Required for assembly and activity of the V-ATPase.</text>
</comment>
<evidence type="ECO:0000256" key="8">
    <source>
        <dbReference type="ARBA" id="ARBA00023136"/>
    </source>
</evidence>
<evidence type="ECO:0000256" key="1">
    <source>
        <dbReference type="ARBA" id="ARBA00004141"/>
    </source>
</evidence>